<dbReference type="Proteomes" id="UP000198968">
    <property type="component" value="Unassembled WGS sequence"/>
</dbReference>
<dbReference type="InterPro" id="IPR057342">
    <property type="entry name" value="DEXDc_RapA"/>
</dbReference>
<evidence type="ECO:0000313" key="5">
    <source>
        <dbReference type="Proteomes" id="UP000198968"/>
    </source>
</evidence>
<keyword evidence="2 4" id="KW-0347">Helicase</keyword>
<keyword evidence="1" id="KW-0378">Hydrolase</keyword>
<name>A0A1I5CU03_9GAMM</name>
<dbReference type="SMART" id="SM00487">
    <property type="entry name" value="DEXDc"/>
    <property type="match status" value="1"/>
</dbReference>
<organism evidence="4 5">
    <name type="scientific">Candidatus Pantoea varia</name>
    <dbReference type="NCBI Taxonomy" id="1881036"/>
    <lineage>
        <taxon>Bacteria</taxon>
        <taxon>Pseudomonadati</taxon>
        <taxon>Pseudomonadota</taxon>
        <taxon>Gammaproteobacteria</taxon>
        <taxon>Enterobacterales</taxon>
        <taxon>Erwiniaceae</taxon>
        <taxon>Pantoea</taxon>
    </lineage>
</organism>
<reference evidence="5" key="1">
    <citation type="submission" date="2016-10" db="EMBL/GenBank/DDBJ databases">
        <authorList>
            <person name="Varghese N."/>
            <person name="Submissions S."/>
        </authorList>
    </citation>
    <scope>NUCLEOTIDE SEQUENCE [LARGE SCALE GENOMIC DNA]</scope>
    <source>
        <strain evidence="5">OV426</strain>
    </source>
</reference>
<dbReference type="AlphaFoldDB" id="A0A1I5CU03"/>
<proteinExistence type="predicted"/>
<dbReference type="PANTHER" id="PTHR45766:SF6">
    <property type="entry name" value="SWI_SNF-RELATED MATRIX-ASSOCIATED ACTIN-DEPENDENT REGULATOR OF CHROMATIN SUBFAMILY A-LIKE PROTEIN 1"/>
    <property type="match status" value="1"/>
</dbReference>
<dbReference type="GO" id="GO:0016787">
    <property type="term" value="F:hydrolase activity"/>
    <property type="evidence" value="ECO:0007669"/>
    <property type="project" value="UniProtKB-KW"/>
</dbReference>
<dbReference type="GO" id="GO:0005524">
    <property type="term" value="F:ATP binding"/>
    <property type="evidence" value="ECO:0007669"/>
    <property type="project" value="UniProtKB-KW"/>
</dbReference>
<evidence type="ECO:0000313" key="4">
    <source>
        <dbReference type="EMBL" id="SFN90460.1"/>
    </source>
</evidence>
<dbReference type="NCBIfam" id="NF041062">
    <property type="entry name" value="DpdE"/>
    <property type="match status" value="1"/>
</dbReference>
<keyword evidence="2 4" id="KW-0547">Nucleotide-binding</keyword>
<dbReference type="SUPFAM" id="SSF52540">
    <property type="entry name" value="P-loop containing nucleoside triphosphate hydrolases"/>
    <property type="match status" value="2"/>
</dbReference>
<evidence type="ECO:0000256" key="2">
    <source>
        <dbReference type="ARBA" id="ARBA00022806"/>
    </source>
</evidence>
<accession>A0A1I5CU03</accession>
<sequence>MMSILPIGSLVISESFDGIGKVVGVDFHTNNVTVAFFESPAHPYTRHIDISLDKLMSTIPYDEAVIYCVEPQSQRWTRARFGGSRPNGDYLVIFREDDATTMPIDKIFILNKAPDKPINPAHFLAYQANDAPFFFPRRHSFIKTYIQQRASCRGLASISSSAVELEPHQLAVVRRVLQDKTPKYILADEVGLGKTIEAGMVIREHALEEVGHVSMLIAVPSQLVSQWREELGERFQLKQLLVGVSAMLSLLKQDGAAQGIVICSYSEACLLLSRGFSPSLMTIDEVHQIADWPWSTDEDQRDDFKLISQTCQKSHYTLLLTGTPLHGHERNFLSMLHCINPEAFQIDENHLHAFTELVKNRESLGGVFSSLVPSVSNISLRRNLEEVLVQFPDDHQLATLCQGLFPLIGRFSQPTPEREAGIKAIRLHLGEHYRIHHRLLRNRRQVALSQDESKNLNLDLLFPGLNGVRESHWQTEGLTLDELLEEYRALAVLPQNQHWSLKEANYIAWIDDLFSSPICVLQRAKAILTESTGLPKDEQALLEHIVSTAKNEQQAIDNMLAASLNDWLNQFPDGKAIVFCDRPELAQHLSVKMSILLDYPIERYQPGQPIQFTQAQTPVRVLLCDRSGEDGLNLHGGRRLAVHYGLPRSCSRIEQRLGRLNRYSANLRGIKPVQSLVLKNHVTDSLRNQWADILVNSIGLFNNTIASLQFVLDDYIGDAWNRLFLEGPQVLENLAAEFPGENGVLVRETNKINMQEKLLSMDEEVSQAALFAQHLSNDDLIAAEQCKALTPWISQGLRFRSSGNAEEGMRFSFELAERSSGTLVDFKTFLTTCMLSFDKEGGNPPSTHLMSAERIPSIDGTTVYPLRYGQPFVDAIWQLLNQDARGSSVAMLRMINAELNEPRYFFQMSWLITGCDPLSPYATLRQCDELEPPRIVEEWLAADGSQVTNPQLLGMLNSEYSKTPSATKSYVDLNLRATRWQEIEELISADAWKEQVEQVYDKALQKQRDLAQANAYIQLMSVKAIILCSSNILSGVA</sequence>
<dbReference type="RefSeq" id="WP_254772461.1">
    <property type="nucleotide sequence ID" value="NZ_FOVG01000002.1"/>
</dbReference>
<dbReference type="EMBL" id="FOVG01000002">
    <property type="protein sequence ID" value="SFN90460.1"/>
    <property type="molecule type" value="Genomic_DNA"/>
</dbReference>
<evidence type="ECO:0000259" key="3">
    <source>
        <dbReference type="PROSITE" id="PS51192"/>
    </source>
</evidence>
<dbReference type="InterPro" id="IPR014001">
    <property type="entry name" value="Helicase_ATP-bd"/>
</dbReference>
<keyword evidence="5" id="KW-1185">Reference proteome</keyword>
<gene>
    <name evidence="4" type="ORF">SAMN05428971_2465</name>
</gene>
<dbReference type="GO" id="GO:0004386">
    <property type="term" value="F:helicase activity"/>
    <property type="evidence" value="ECO:0007669"/>
    <property type="project" value="UniProtKB-KW"/>
</dbReference>
<dbReference type="CDD" id="cd18011">
    <property type="entry name" value="DEXDc_RapA"/>
    <property type="match status" value="1"/>
</dbReference>
<dbReference type="InterPro" id="IPR000330">
    <property type="entry name" value="SNF2_N"/>
</dbReference>
<dbReference type="PROSITE" id="PS51192">
    <property type="entry name" value="HELICASE_ATP_BIND_1"/>
    <property type="match status" value="1"/>
</dbReference>
<dbReference type="Pfam" id="PF00176">
    <property type="entry name" value="SNF2-rel_dom"/>
    <property type="match status" value="1"/>
</dbReference>
<feature type="domain" description="Helicase ATP-binding" evidence="3">
    <location>
        <begin position="175"/>
        <end position="342"/>
    </location>
</feature>
<evidence type="ECO:0000256" key="1">
    <source>
        <dbReference type="ARBA" id="ARBA00022801"/>
    </source>
</evidence>
<dbReference type="Gene3D" id="3.40.50.10810">
    <property type="entry name" value="Tandem AAA-ATPase domain"/>
    <property type="match status" value="1"/>
</dbReference>
<dbReference type="Gene3D" id="3.40.50.300">
    <property type="entry name" value="P-loop containing nucleotide triphosphate hydrolases"/>
    <property type="match status" value="1"/>
</dbReference>
<keyword evidence="2 4" id="KW-0067">ATP-binding</keyword>
<protein>
    <submittedName>
        <fullName evidence="4">ATP-dependent helicase HepA</fullName>
    </submittedName>
</protein>
<dbReference type="InterPro" id="IPR038718">
    <property type="entry name" value="SNF2-like_sf"/>
</dbReference>
<dbReference type="InterPro" id="IPR027417">
    <property type="entry name" value="P-loop_NTPase"/>
</dbReference>
<dbReference type="PANTHER" id="PTHR45766">
    <property type="entry name" value="DNA ANNEALING HELICASE AND ENDONUCLEASE ZRANB3 FAMILY MEMBER"/>
    <property type="match status" value="1"/>
</dbReference>